<dbReference type="GO" id="GO:0012505">
    <property type="term" value="C:endomembrane system"/>
    <property type="evidence" value="ECO:0007669"/>
    <property type="project" value="UniProtKB-SubCell"/>
</dbReference>
<proteinExistence type="inferred from homology"/>
<dbReference type="GO" id="GO:0004169">
    <property type="term" value="F:dolichyl-phosphate-mannose-protein mannosyltransferase activity"/>
    <property type="evidence" value="ECO:0007669"/>
    <property type="project" value="UniProtKB-UniRule"/>
</dbReference>
<dbReference type="InterPro" id="IPR032421">
    <property type="entry name" value="PMT_4TMC"/>
</dbReference>
<comment type="similarity">
    <text evidence="3 10">Belongs to the glycosyltransferase 39 family.</text>
</comment>
<evidence type="ECO:0000256" key="4">
    <source>
        <dbReference type="ARBA" id="ARBA00022676"/>
    </source>
</evidence>
<feature type="transmembrane region" description="Helical" evidence="10">
    <location>
        <begin position="224"/>
        <end position="242"/>
    </location>
</feature>
<keyword evidence="10" id="KW-1003">Cell membrane</keyword>
<dbReference type="PANTHER" id="PTHR10050">
    <property type="entry name" value="DOLICHYL-PHOSPHATE-MANNOSE--PROTEIN MANNOSYLTRANSFERASE"/>
    <property type="match status" value="1"/>
</dbReference>
<dbReference type="Pfam" id="PF02366">
    <property type="entry name" value="PMT"/>
    <property type="match status" value="1"/>
</dbReference>
<evidence type="ECO:0000259" key="11">
    <source>
        <dbReference type="Pfam" id="PF02366"/>
    </source>
</evidence>
<feature type="transmembrane region" description="Helical" evidence="10">
    <location>
        <begin position="473"/>
        <end position="490"/>
    </location>
</feature>
<accession>A0A1V5T4V9</accession>
<dbReference type="Gene3D" id="2.60.120.260">
    <property type="entry name" value="Galactose-binding domain-like"/>
    <property type="match status" value="1"/>
</dbReference>
<feature type="transmembrane region" description="Helical" evidence="10">
    <location>
        <begin position="249"/>
        <end position="267"/>
    </location>
</feature>
<keyword evidence="8 10" id="KW-0472">Membrane</keyword>
<comment type="subcellular location">
    <subcellularLocation>
        <location evidence="10">Cell membrane</location>
    </subcellularLocation>
    <subcellularLocation>
        <location evidence="1">Endomembrane system</location>
        <topology evidence="1">Multi-pass membrane protein</topology>
    </subcellularLocation>
</comment>
<protein>
    <recommendedName>
        <fullName evidence="9 10">Polyprenol-phosphate-mannose--protein mannosyltransferase</fullName>
        <ecNumber evidence="10">2.4.1.-</ecNumber>
    </recommendedName>
</protein>
<keyword evidence="4 10" id="KW-0328">Glycosyltransferase</keyword>
<feature type="transmembrane region" description="Helical" evidence="10">
    <location>
        <begin position="497"/>
        <end position="514"/>
    </location>
</feature>
<feature type="transmembrane region" description="Helical" evidence="10">
    <location>
        <begin position="327"/>
        <end position="344"/>
    </location>
</feature>
<keyword evidence="7 10" id="KW-1133">Transmembrane helix</keyword>
<keyword evidence="5 10" id="KW-0808">Transferase</keyword>
<name>A0A1V5T4V9_9BACT</name>
<feature type="transmembrane region" description="Helical" evidence="10">
    <location>
        <begin position="380"/>
        <end position="405"/>
    </location>
</feature>
<sequence>MESRNSYKLFTILMIIITIGYSVVALYQLGSRVAPETFWHPLLAGETVTFDFGEVKKFHSIRYFGGIGDGQYLFELSTDNQSWQEKLKLEFHGVFDIYVWKDALLDGEGRFVRITVLQPGGRMYEIGFLGPDGKDTIPIQNVIQNTTPAILESNAHRIADESHTIPELPSFLNGMYFDEIYFARTAYEHLHRMEPYDSVQPFFAKILLSIGIAIFGMNPFGWRIVGTLFGIAMIPLIYYFGLQLFKKPSYAFIGAFLLTFDFMHFSHSRIATIEVYMVFFILCSYFCMLLFYQRSFYEYPLKKLLVPLFLSGLFYGCASASKLNGIYSGGGLAFIFFTTILRNYRVHLKIKREHQNYNNQDSTPSSLNSIMVFPHYTKRIILWCLLFFIAIPLTVYALSFIPLLLVPNRGHSVHDLVQYQINMYNYHRNLKATHGYSSPWWQWPLLIRPIWMYQGQGLPEGKIASISSMGNPAIWWPGTLALIACFIVWLKKRDTTLFFILAGFFSQYLPWAIIPRLTFIYHYFASVPFVIFSIVYLIREFLEKYHGSKYFVFIYLIIVVILFVMFYPVISGMIIDRAYAARFLRWIPSWIFYI</sequence>
<dbReference type="Pfam" id="PF16192">
    <property type="entry name" value="PMT_4TMC"/>
    <property type="match status" value="1"/>
</dbReference>
<comment type="caution">
    <text evidence="13">The sequence shown here is derived from an EMBL/GenBank/DDBJ whole genome shotgun (WGS) entry which is preliminary data.</text>
</comment>
<dbReference type="EMBL" id="MWBQ01000006">
    <property type="protein sequence ID" value="OQA61787.1"/>
    <property type="molecule type" value="Genomic_DNA"/>
</dbReference>
<evidence type="ECO:0000313" key="13">
    <source>
        <dbReference type="EMBL" id="OQA61787.1"/>
    </source>
</evidence>
<comment type="pathway">
    <text evidence="2 10">Protein modification; protein glycosylation.</text>
</comment>
<dbReference type="UniPathway" id="UPA00378"/>
<dbReference type="AlphaFoldDB" id="A0A1V5T4V9"/>
<dbReference type="GO" id="GO:0005886">
    <property type="term" value="C:plasma membrane"/>
    <property type="evidence" value="ECO:0007669"/>
    <property type="project" value="UniProtKB-SubCell"/>
</dbReference>
<evidence type="ECO:0000256" key="10">
    <source>
        <dbReference type="RuleBase" id="RU367007"/>
    </source>
</evidence>
<feature type="domain" description="ArnT-like N-terminal" evidence="11">
    <location>
        <begin position="214"/>
        <end position="400"/>
    </location>
</feature>
<keyword evidence="6 10" id="KW-0812">Transmembrane</keyword>
<evidence type="ECO:0000256" key="3">
    <source>
        <dbReference type="ARBA" id="ARBA00007222"/>
    </source>
</evidence>
<feature type="transmembrane region" description="Helical" evidence="10">
    <location>
        <begin position="6"/>
        <end position="27"/>
    </location>
</feature>
<dbReference type="Proteomes" id="UP000485569">
    <property type="component" value="Unassembled WGS sequence"/>
</dbReference>
<evidence type="ECO:0000256" key="7">
    <source>
        <dbReference type="ARBA" id="ARBA00022989"/>
    </source>
</evidence>
<feature type="transmembrane region" description="Helical" evidence="10">
    <location>
        <begin position="273"/>
        <end position="292"/>
    </location>
</feature>
<dbReference type="SUPFAM" id="SSF49785">
    <property type="entry name" value="Galactose-binding domain-like"/>
    <property type="match status" value="1"/>
</dbReference>
<dbReference type="InterPro" id="IPR008979">
    <property type="entry name" value="Galactose-bd-like_sf"/>
</dbReference>
<feature type="transmembrane region" description="Helical" evidence="10">
    <location>
        <begin position="304"/>
        <end position="321"/>
    </location>
</feature>
<evidence type="ECO:0000256" key="8">
    <source>
        <dbReference type="ARBA" id="ARBA00023136"/>
    </source>
</evidence>
<reference evidence="13" key="1">
    <citation type="submission" date="2017-02" db="EMBL/GenBank/DDBJ databases">
        <title>Delving into the versatile metabolic prowess of the omnipresent phylum Bacteroidetes.</title>
        <authorList>
            <person name="Nobu M.K."/>
            <person name="Mei R."/>
            <person name="Narihiro T."/>
            <person name="Kuroda K."/>
            <person name="Liu W.-T."/>
        </authorList>
    </citation>
    <scope>NUCLEOTIDE SEQUENCE</scope>
    <source>
        <strain evidence="13">ADurb.Bin276</strain>
    </source>
</reference>
<dbReference type="EC" id="2.4.1.-" evidence="10"/>
<feature type="domain" description="Protein O-mannosyl-transferase C-terminal four TM" evidence="12">
    <location>
        <begin position="414"/>
        <end position="590"/>
    </location>
</feature>
<evidence type="ECO:0000256" key="5">
    <source>
        <dbReference type="ARBA" id="ARBA00022679"/>
    </source>
</evidence>
<dbReference type="InterPro" id="IPR027005">
    <property type="entry name" value="PMT-like"/>
</dbReference>
<feature type="transmembrane region" description="Helical" evidence="10">
    <location>
        <begin position="550"/>
        <end position="575"/>
    </location>
</feature>
<evidence type="ECO:0000256" key="1">
    <source>
        <dbReference type="ARBA" id="ARBA00004127"/>
    </source>
</evidence>
<evidence type="ECO:0000256" key="6">
    <source>
        <dbReference type="ARBA" id="ARBA00022692"/>
    </source>
</evidence>
<evidence type="ECO:0000259" key="12">
    <source>
        <dbReference type="Pfam" id="PF16192"/>
    </source>
</evidence>
<gene>
    <name evidence="13" type="primary">pmt</name>
    <name evidence="13" type="ORF">BWY41_00019</name>
</gene>
<comment type="function">
    <text evidence="10">Protein O-mannosyltransferase that catalyzes the transfer of a single mannose residue from a polyprenol phospho-mannosyl lipidic donor to the hydroxyl group of selected serine and threonine residues in acceptor proteins.</text>
</comment>
<evidence type="ECO:0000256" key="2">
    <source>
        <dbReference type="ARBA" id="ARBA00004922"/>
    </source>
</evidence>
<evidence type="ECO:0000256" key="9">
    <source>
        <dbReference type="ARBA" id="ARBA00093617"/>
    </source>
</evidence>
<feature type="transmembrane region" description="Helical" evidence="10">
    <location>
        <begin position="520"/>
        <end position="538"/>
    </location>
</feature>
<organism evidence="13">
    <name type="scientific">Candidatus Atribacter allofermentans</name>
    <dbReference type="NCBI Taxonomy" id="1852833"/>
    <lineage>
        <taxon>Bacteria</taxon>
        <taxon>Pseudomonadati</taxon>
        <taxon>Atribacterota</taxon>
        <taxon>Atribacteria</taxon>
        <taxon>Atribacterales</taxon>
        <taxon>Atribacteraceae</taxon>
        <taxon>Atribacter</taxon>
    </lineage>
</organism>
<dbReference type="InterPro" id="IPR003342">
    <property type="entry name" value="ArnT-like_N"/>
</dbReference>